<dbReference type="RefSeq" id="WP_169968153.1">
    <property type="nucleotide sequence ID" value="NZ_JABDSR010000002.1"/>
</dbReference>
<sequence length="156" mass="18050">MSDKRFKRVLILIFVIFLGLIPVLFLFSDNREQSVKEVENEFKIKFPPSVKRIRELKKEPSFHGDGEAAILFSVDKNDIDKIKSELKDCKVEGEVEKIDAIETCYNSVKRRGFDTSIDLSNEKYFKSTNNTNPYGNYIVLVIDNEKCEILFLKGDT</sequence>
<keyword evidence="1" id="KW-0812">Transmembrane</keyword>
<keyword evidence="1" id="KW-0472">Membrane</keyword>
<dbReference type="Proteomes" id="UP000568273">
    <property type="component" value="Unassembled WGS sequence"/>
</dbReference>
<feature type="transmembrane region" description="Helical" evidence="1">
    <location>
        <begin position="9"/>
        <end position="27"/>
    </location>
</feature>
<keyword evidence="3" id="KW-1185">Reference proteome</keyword>
<name>A0A848RK51_9FIRM</name>
<evidence type="ECO:0000313" key="2">
    <source>
        <dbReference type="EMBL" id="NMW84494.1"/>
    </source>
</evidence>
<gene>
    <name evidence="2" type="ORF">HKO22_01895</name>
</gene>
<comment type="caution">
    <text evidence="2">The sequence shown here is derived from an EMBL/GenBank/DDBJ whole genome shotgun (WGS) entry which is preliminary data.</text>
</comment>
<dbReference type="EMBL" id="JABDSR010000002">
    <property type="protein sequence ID" value="NMW84494.1"/>
    <property type="molecule type" value="Genomic_DNA"/>
</dbReference>
<dbReference type="AlphaFoldDB" id="A0A848RK51"/>
<organism evidence="2 3">
    <name type="scientific">Peptoniphilus faecalis</name>
    <dbReference type="NCBI Taxonomy" id="2731255"/>
    <lineage>
        <taxon>Bacteria</taxon>
        <taxon>Bacillati</taxon>
        <taxon>Bacillota</taxon>
        <taxon>Tissierellia</taxon>
        <taxon>Tissierellales</taxon>
        <taxon>Peptoniphilaceae</taxon>
        <taxon>Peptoniphilus</taxon>
    </lineage>
</organism>
<evidence type="ECO:0000313" key="3">
    <source>
        <dbReference type="Proteomes" id="UP000568273"/>
    </source>
</evidence>
<evidence type="ECO:0000256" key="1">
    <source>
        <dbReference type="SAM" id="Phobius"/>
    </source>
</evidence>
<reference evidence="2" key="1">
    <citation type="submission" date="2020-04" db="EMBL/GenBank/DDBJ databases">
        <title>Peptoniphilus sp. nov. isolated from swine feces.</title>
        <authorList>
            <person name="Ryu S.W."/>
        </authorList>
    </citation>
    <scope>NUCLEOTIDE SEQUENCE [LARGE SCALE GENOMIC DNA]</scope>
    <source>
        <strain evidence="2">AGMB00490</strain>
    </source>
</reference>
<protein>
    <submittedName>
        <fullName evidence="2">Uncharacterized protein</fullName>
    </submittedName>
</protein>
<keyword evidence="1" id="KW-1133">Transmembrane helix</keyword>
<accession>A0A848RK51</accession>
<proteinExistence type="predicted"/>